<dbReference type="SUPFAM" id="SSF159888">
    <property type="entry name" value="YdhG-like"/>
    <property type="match status" value="1"/>
</dbReference>
<dbReference type="RefSeq" id="WP_345932092.1">
    <property type="nucleotide sequence ID" value="NZ_JBBKTV010000002.1"/>
</dbReference>
<dbReference type="Proteomes" id="UP001413721">
    <property type="component" value="Unassembled WGS sequence"/>
</dbReference>
<accession>A0ABU9YRE4</accession>
<evidence type="ECO:0000313" key="3">
    <source>
        <dbReference type="Proteomes" id="UP001413721"/>
    </source>
</evidence>
<reference evidence="2 3" key="1">
    <citation type="submission" date="2024-03" db="EMBL/GenBank/DDBJ databases">
        <title>High-quality draft genome sequencing of Tistrella sp. BH-R2-4.</title>
        <authorList>
            <person name="Dong C."/>
        </authorList>
    </citation>
    <scope>NUCLEOTIDE SEQUENCE [LARGE SCALE GENOMIC DNA]</scope>
    <source>
        <strain evidence="2 3">BH-R2-4</strain>
    </source>
</reference>
<dbReference type="Pfam" id="PF08818">
    <property type="entry name" value="DUF1801"/>
    <property type="match status" value="1"/>
</dbReference>
<gene>
    <name evidence="2" type="ORF">WG926_23950</name>
</gene>
<sequence length="142" mass="15265">MTPPPVPEATARAWSRHTTTVQARLLDIRAMIFAVAAETDGVGPLTETLKWGEPAWLTAASGSGTTIRLGVPRLAPDHCAVFFNCRTTLVETFRQQVGDSFSFQGNRALIIAPDAPLPEGPLALCLRAALTYHRRAAGRLAT</sequence>
<comment type="caution">
    <text evidence="2">The sequence shown here is derived from an EMBL/GenBank/DDBJ whole genome shotgun (WGS) entry which is preliminary data.</text>
</comment>
<keyword evidence="3" id="KW-1185">Reference proteome</keyword>
<evidence type="ECO:0000313" key="2">
    <source>
        <dbReference type="EMBL" id="MEN2991387.1"/>
    </source>
</evidence>
<name>A0ABU9YRE4_9PROT</name>
<feature type="domain" description="YdhG-like" evidence="1">
    <location>
        <begin position="22"/>
        <end position="130"/>
    </location>
</feature>
<organism evidence="2 3">
    <name type="scientific">Tistrella arctica</name>
    <dbReference type="NCBI Taxonomy" id="3133430"/>
    <lineage>
        <taxon>Bacteria</taxon>
        <taxon>Pseudomonadati</taxon>
        <taxon>Pseudomonadota</taxon>
        <taxon>Alphaproteobacteria</taxon>
        <taxon>Geminicoccales</taxon>
        <taxon>Geminicoccaceae</taxon>
        <taxon>Tistrella</taxon>
    </lineage>
</organism>
<dbReference type="InterPro" id="IPR014922">
    <property type="entry name" value="YdhG-like"/>
</dbReference>
<evidence type="ECO:0000259" key="1">
    <source>
        <dbReference type="Pfam" id="PF08818"/>
    </source>
</evidence>
<dbReference type="EMBL" id="JBBKTW010000011">
    <property type="protein sequence ID" value="MEN2991387.1"/>
    <property type="molecule type" value="Genomic_DNA"/>
</dbReference>
<protein>
    <submittedName>
        <fullName evidence="2">DUF1801 domain-containing protein</fullName>
    </submittedName>
</protein>
<proteinExistence type="predicted"/>